<keyword evidence="3" id="KW-1185">Reference proteome</keyword>
<gene>
    <name evidence="2" type="ORF">DIS07_03230</name>
</gene>
<dbReference type="Proteomes" id="UP000245670">
    <property type="component" value="Unassembled WGS sequence"/>
</dbReference>
<dbReference type="InterPro" id="IPR014710">
    <property type="entry name" value="RmlC-like_jellyroll"/>
</dbReference>
<dbReference type="CDD" id="cd00038">
    <property type="entry name" value="CAP_ED"/>
    <property type="match status" value="1"/>
</dbReference>
<evidence type="ECO:0000313" key="2">
    <source>
        <dbReference type="EMBL" id="PWG06865.1"/>
    </source>
</evidence>
<accession>A0A2U2JEX7</accession>
<protein>
    <submittedName>
        <fullName evidence="2">Crp/Fnr family transcriptional regulator</fullName>
    </submittedName>
</protein>
<dbReference type="EMBL" id="QFFG01000001">
    <property type="protein sequence ID" value="PWG06865.1"/>
    <property type="molecule type" value="Genomic_DNA"/>
</dbReference>
<dbReference type="OrthoDB" id="663011at2"/>
<organism evidence="2 3">
    <name type="scientific">Polaribacter aquimarinus</name>
    <dbReference type="NCBI Taxonomy" id="2100726"/>
    <lineage>
        <taxon>Bacteria</taxon>
        <taxon>Pseudomonadati</taxon>
        <taxon>Bacteroidota</taxon>
        <taxon>Flavobacteriia</taxon>
        <taxon>Flavobacteriales</taxon>
        <taxon>Flavobacteriaceae</taxon>
    </lineage>
</organism>
<dbReference type="Pfam" id="PF00027">
    <property type="entry name" value="cNMP_binding"/>
    <property type="match status" value="1"/>
</dbReference>
<dbReference type="InterPro" id="IPR000595">
    <property type="entry name" value="cNMP-bd_dom"/>
</dbReference>
<dbReference type="SUPFAM" id="SSF51206">
    <property type="entry name" value="cAMP-binding domain-like"/>
    <property type="match status" value="1"/>
</dbReference>
<evidence type="ECO:0000313" key="3">
    <source>
        <dbReference type="Proteomes" id="UP000245670"/>
    </source>
</evidence>
<dbReference type="AlphaFoldDB" id="A0A2U2JEX7"/>
<sequence>MNTFFEQNATLLLENPELAEAFQKIMILQKFSKNSILHESGKVCDYMYIITSGVARVFYYKEDKDITCYFAAEQETVTCIDSFIQRKKSKYNLEALEDLEVLRIAHSDLDNLFESHPKYEHFGRLFLQQLYIDLVERIDDLLLKTAQERYETLLEKKPHLFQRVASKHIASFLGMTAETFSRVRGK</sequence>
<dbReference type="Gene3D" id="2.60.120.10">
    <property type="entry name" value="Jelly Rolls"/>
    <property type="match status" value="1"/>
</dbReference>
<dbReference type="RefSeq" id="WP_109403773.1">
    <property type="nucleotide sequence ID" value="NZ_QFFG01000001.1"/>
</dbReference>
<comment type="caution">
    <text evidence="2">The sequence shown here is derived from an EMBL/GenBank/DDBJ whole genome shotgun (WGS) entry which is preliminary data.</text>
</comment>
<reference evidence="2 3" key="1">
    <citation type="submission" date="2018-05" db="EMBL/GenBank/DDBJ databases">
        <title>Polaribacter aquimarinus sp. nov., isolated from sediment in a sediment of sea.</title>
        <authorList>
            <person name="Lu D."/>
        </authorList>
    </citation>
    <scope>NUCLEOTIDE SEQUENCE [LARGE SCALE GENOMIC DNA]</scope>
    <source>
        <strain evidence="2 3">ZY113</strain>
    </source>
</reference>
<dbReference type="InterPro" id="IPR018490">
    <property type="entry name" value="cNMP-bd_dom_sf"/>
</dbReference>
<feature type="domain" description="Cyclic nucleotide-binding" evidence="1">
    <location>
        <begin position="29"/>
        <end position="116"/>
    </location>
</feature>
<name>A0A2U2JEX7_9FLAO</name>
<proteinExistence type="predicted"/>
<evidence type="ECO:0000259" key="1">
    <source>
        <dbReference type="Pfam" id="PF00027"/>
    </source>
</evidence>